<gene>
    <name evidence="3" type="ORF">CBR_g8615</name>
</gene>
<feature type="region of interest" description="Disordered" evidence="1">
    <location>
        <begin position="528"/>
        <end position="552"/>
    </location>
</feature>
<feature type="transmembrane region" description="Helical" evidence="2">
    <location>
        <begin position="386"/>
        <end position="406"/>
    </location>
</feature>
<protein>
    <recommendedName>
        <fullName evidence="5">Transmembrane protein</fullName>
    </recommendedName>
</protein>
<feature type="compositionally biased region" description="Polar residues" evidence="1">
    <location>
        <begin position="730"/>
        <end position="744"/>
    </location>
</feature>
<keyword evidence="2" id="KW-0812">Transmembrane</keyword>
<feature type="region of interest" description="Disordered" evidence="1">
    <location>
        <begin position="574"/>
        <end position="593"/>
    </location>
</feature>
<proteinExistence type="predicted"/>
<reference evidence="3 4" key="1">
    <citation type="journal article" date="2018" name="Cell">
        <title>The Chara Genome: Secondary Complexity and Implications for Plant Terrestrialization.</title>
        <authorList>
            <person name="Nishiyama T."/>
            <person name="Sakayama H."/>
            <person name="Vries J.D."/>
            <person name="Buschmann H."/>
            <person name="Saint-Marcoux D."/>
            <person name="Ullrich K.K."/>
            <person name="Haas F.B."/>
            <person name="Vanderstraeten L."/>
            <person name="Becker D."/>
            <person name="Lang D."/>
            <person name="Vosolsobe S."/>
            <person name="Rombauts S."/>
            <person name="Wilhelmsson P.K.I."/>
            <person name="Janitza P."/>
            <person name="Kern R."/>
            <person name="Heyl A."/>
            <person name="Rumpler F."/>
            <person name="Villalobos L.I.A.C."/>
            <person name="Clay J.M."/>
            <person name="Skokan R."/>
            <person name="Toyoda A."/>
            <person name="Suzuki Y."/>
            <person name="Kagoshima H."/>
            <person name="Schijlen E."/>
            <person name="Tajeshwar N."/>
            <person name="Catarino B."/>
            <person name="Hetherington A.J."/>
            <person name="Saltykova A."/>
            <person name="Bonnot C."/>
            <person name="Breuninger H."/>
            <person name="Symeonidi A."/>
            <person name="Radhakrishnan G.V."/>
            <person name="Van Nieuwerburgh F."/>
            <person name="Deforce D."/>
            <person name="Chang C."/>
            <person name="Karol K.G."/>
            <person name="Hedrich R."/>
            <person name="Ulvskov P."/>
            <person name="Glockner G."/>
            <person name="Delwiche C.F."/>
            <person name="Petrasek J."/>
            <person name="Van de Peer Y."/>
            <person name="Friml J."/>
            <person name="Beilby M."/>
            <person name="Dolan L."/>
            <person name="Kohara Y."/>
            <person name="Sugano S."/>
            <person name="Fujiyama A."/>
            <person name="Delaux P.-M."/>
            <person name="Quint M."/>
            <person name="TheiBen G."/>
            <person name="Hagemann M."/>
            <person name="Harholt J."/>
            <person name="Dunand C."/>
            <person name="Zachgo S."/>
            <person name="Langdale J."/>
            <person name="Maumus F."/>
            <person name="Straeten D.V.D."/>
            <person name="Gould S.B."/>
            <person name="Rensing S.A."/>
        </authorList>
    </citation>
    <scope>NUCLEOTIDE SEQUENCE [LARGE SCALE GENOMIC DNA]</scope>
    <source>
        <strain evidence="3 4">S276</strain>
    </source>
</reference>
<feature type="compositionally biased region" description="Low complexity" evidence="1">
    <location>
        <begin position="1"/>
        <end position="14"/>
    </location>
</feature>
<evidence type="ECO:0008006" key="5">
    <source>
        <dbReference type="Google" id="ProtNLM"/>
    </source>
</evidence>
<feature type="transmembrane region" description="Helical" evidence="2">
    <location>
        <begin position="911"/>
        <end position="930"/>
    </location>
</feature>
<feature type="transmembrane region" description="Helical" evidence="2">
    <location>
        <begin position="418"/>
        <end position="437"/>
    </location>
</feature>
<comment type="caution">
    <text evidence="3">The sequence shown here is derived from an EMBL/GenBank/DDBJ whole genome shotgun (WGS) entry which is preliminary data.</text>
</comment>
<evidence type="ECO:0000313" key="4">
    <source>
        <dbReference type="Proteomes" id="UP000265515"/>
    </source>
</evidence>
<feature type="transmembrane region" description="Helical" evidence="2">
    <location>
        <begin position="936"/>
        <end position="958"/>
    </location>
</feature>
<dbReference type="EMBL" id="BFEA01000012">
    <property type="protein sequence ID" value="GBG60594.1"/>
    <property type="molecule type" value="Genomic_DNA"/>
</dbReference>
<organism evidence="3 4">
    <name type="scientific">Chara braunii</name>
    <name type="common">Braun's stonewort</name>
    <dbReference type="NCBI Taxonomy" id="69332"/>
    <lineage>
        <taxon>Eukaryota</taxon>
        <taxon>Viridiplantae</taxon>
        <taxon>Streptophyta</taxon>
        <taxon>Charophyceae</taxon>
        <taxon>Charales</taxon>
        <taxon>Characeae</taxon>
        <taxon>Chara</taxon>
    </lineage>
</organism>
<feature type="region of interest" description="Disordered" evidence="1">
    <location>
        <begin position="1023"/>
        <end position="1086"/>
    </location>
</feature>
<feature type="compositionally biased region" description="Polar residues" evidence="1">
    <location>
        <begin position="1023"/>
        <end position="1043"/>
    </location>
</feature>
<dbReference type="AlphaFoldDB" id="A0A388JS05"/>
<dbReference type="Proteomes" id="UP000265515">
    <property type="component" value="Unassembled WGS sequence"/>
</dbReference>
<feature type="transmembrane region" description="Helical" evidence="2">
    <location>
        <begin position="876"/>
        <end position="899"/>
    </location>
</feature>
<accession>A0A388JS05</accession>
<feature type="compositionally biased region" description="Polar residues" evidence="1">
    <location>
        <begin position="217"/>
        <end position="228"/>
    </location>
</feature>
<name>A0A388JS05_CHABU</name>
<dbReference type="Gramene" id="GBG60594">
    <property type="protein sequence ID" value="GBG60594"/>
    <property type="gene ID" value="CBR_g8615"/>
</dbReference>
<keyword evidence="4" id="KW-1185">Reference proteome</keyword>
<feature type="transmembrane region" description="Helical" evidence="2">
    <location>
        <begin position="965"/>
        <end position="983"/>
    </location>
</feature>
<feature type="compositionally biased region" description="Basic and acidic residues" evidence="1">
    <location>
        <begin position="1077"/>
        <end position="1086"/>
    </location>
</feature>
<evidence type="ECO:0000256" key="2">
    <source>
        <dbReference type="SAM" id="Phobius"/>
    </source>
</evidence>
<feature type="compositionally biased region" description="Gly residues" evidence="1">
    <location>
        <begin position="15"/>
        <end position="28"/>
    </location>
</feature>
<keyword evidence="2" id="KW-1133">Transmembrane helix</keyword>
<feature type="region of interest" description="Disordered" evidence="1">
    <location>
        <begin position="189"/>
        <end position="235"/>
    </location>
</feature>
<feature type="compositionally biased region" description="Basic and acidic residues" evidence="1">
    <location>
        <begin position="191"/>
        <end position="202"/>
    </location>
</feature>
<dbReference type="SUPFAM" id="SSF103473">
    <property type="entry name" value="MFS general substrate transporter"/>
    <property type="match status" value="1"/>
</dbReference>
<feature type="region of interest" description="Disordered" evidence="1">
    <location>
        <begin position="719"/>
        <end position="789"/>
    </location>
</feature>
<dbReference type="Gene3D" id="1.20.1250.20">
    <property type="entry name" value="MFS general substrate transporter like domains"/>
    <property type="match status" value="1"/>
</dbReference>
<feature type="region of interest" description="Disordered" evidence="1">
    <location>
        <begin position="1"/>
        <end position="28"/>
    </location>
</feature>
<evidence type="ECO:0000256" key="1">
    <source>
        <dbReference type="SAM" id="MobiDB-lite"/>
    </source>
</evidence>
<keyword evidence="2" id="KW-0472">Membrane</keyword>
<sequence length="1086" mass="116268">MSLEARGGEAAVAGAGVGAGGGGGGGGRESALPCIAAIAGYSCEESRRRGGEELLSPARQNVDEIRPWEVGDSSTANSNDYWDPVRMNLDRLEEPQPSSNLLAEDAHDGADGFVFLDSQAHYRHSPNPNPNPDEYLFISEQWQSRPLMMEIDSSTWQSRPLIMEIDPSTWHSPVESRRLPLSAATSIIIPNHDDDHGDDDPPHGTTATPPWGHLSLPQKSSSHASASATEKRRRSHRVVCPPLATVCRANPNKHCPHPCRRKSGESAPHLLNAPTAIAAKYSSDASFLPLPPQCERCSPVTAAASTYSDPVNRGGCKTCGRLRAPGDLMANCQTPSLESSNDEISLSECWQLAALAGLSDTLVDVDRYFCYLVLIRLFGCDFHSDYGLLFICYTVTYVLWSPLAGLCSDRFQDRITELLAFSSALLFLSYLLLIFLARTAGVLPTPPMMTIAVTAAAGALDTTTTYDAEDEEEEEGETSLTSSTCLNLLRRTVIALYVVRSVAHLQLSSAAWKAIKLFLHHRLGDSGGGGGGGGDVSETEGSGSYRGNPPESMYCPEGVVSSECGPSNERQLGCETGAKNVSQGRGERGGREGEEAMSSVALLHERALNKLGTFGDLASEVFEVLLLLLAAAAARAWTDYALVAHTLDGGVFLISLAMLLLSLSLLTSSPSSSPSSSFLSPSSSLSSPSPSSSCSAGLCSCPPSPHICHVSSDQLQPCSGPASKSALGTPPQQYAQLPRSPSTSRSDDCSLPLSSSTNLRKPLLTKPSQPSSQARCHHHRHHHGESCAQEPVEPTFEVDMEQGNSSSALCAGMASVAWFLRVRLTYIFSSSGCLFHCTAMGMLSVCFTSMFDGPITLATATITQHPHGICDGAVDFILIQTLILQLTYFLGGAVYYMTIMKMHPATYYRKFYPFACVLFLLSTALQVFPMSDLARAVLLSVTTVVSYYSSVYNSYVLFGLCTAPYFGFVQSFYSVMVGLGGLVPSVLQFMNSTRYQLLTAACATASLGFLQSLNVGHRLKSFGSDSHTQRPKSSFPNDFSVSPDNEPPISSPAHACPAPVLPDQARSEKFSGLQSSSDHERDGSGG</sequence>
<evidence type="ECO:0000313" key="3">
    <source>
        <dbReference type="EMBL" id="GBG60594.1"/>
    </source>
</evidence>
<dbReference type="InterPro" id="IPR036259">
    <property type="entry name" value="MFS_trans_sf"/>
</dbReference>